<dbReference type="GO" id="GO:0010508">
    <property type="term" value="P:positive regulation of autophagy"/>
    <property type="evidence" value="ECO:0007669"/>
    <property type="project" value="TreeGrafter"/>
</dbReference>
<keyword evidence="2" id="KW-0469">Meiosis</keyword>
<sequence>MERINLLAVILVTSTVSGGSNLVFRYPPNPRPAERLSRPVYGKKGTQDGGFSIAPRTEKQTGATGMETGLSQEADWAYRNKAGEAYDSDDSLDDQLESALWQPLHVTGGEVEPVRQRRPAPRRPGRPDSDSGPPANLNPLAAGTTSQVTQTDSSASGGSTYSASDWENILGYDRDFLNSLLTPSRSGCNKRFELVIDDIAFIGHPVCADENGKWALPYEEDEAEKEPERGRGREIDRPGSRNMRRFGQTPQELTPVTEGVPSDSISERSVATTYKSDDEDAPPKPLSKDESKKHSGLSFFHLVLALDKPDPQLDFDMPGVIYELLYSEVAFKWTAAAFAEQVRCDWVGQECLKLSKIREHCIQQLIPLKKAQAEAFAVSPLAKNLRELHDGIRAMAPIQLTVGEIPIDVAMPVSQPRVAEEWTRWDDDDAPSEASSLDTDVYLPESDDLESDLEDGEDEVVVRPTLKADPAFDFKPWKTLLPLEMIHNLREAPADLDEEALLRYQQISENPAEVSEFVSRFLQSLDPTIPLYDIAAYLEMDLHTEVYPLARYLIHIRKVKLIDVVRKSLRNVFMPESTVGKSIPIICAEWAKEFPTMPSWPAFIGQISASPQPYRKLIPQTDGEIRLADREEYTRALYWLISHGLVIQAHDHVKIVATKETKEKAHRELEEERKARHVSRELRLRRRASLPESLLHHRTKSDDDLAAARGDASSSDSGEISEEDFDENELREDFLNDGQESFIHRPSKPSSAEDRCLRIIMRDKEPEWQRRFAQCLTCFDGKMTLDAVQYETGLRRNHLRDLLTIFKEDLVVFLHP</sequence>
<feature type="compositionally biased region" description="Low complexity" evidence="3">
    <location>
        <begin position="151"/>
        <end position="163"/>
    </location>
</feature>
<feature type="region of interest" description="Disordered" evidence="3">
    <location>
        <begin position="218"/>
        <end position="292"/>
    </location>
</feature>
<evidence type="ECO:0000259" key="5">
    <source>
        <dbReference type="Pfam" id="PF24064"/>
    </source>
</evidence>
<feature type="signal peptide" evidence="4">
    <location>
        <begin position="1"/>
        <end position="18"/>
    </location>
</feature>
<dbReference type="Pfam" id="PF03666">
    <property type="entry name" value="NPR3"/>
    <property type="match status" value="1"/>
</dbReference>
<keyword evidence="7" id="KW-1185">Reference proteome</keyword>
<dbReference type="GO" id="GO:0051321">
    <property type="term" value="P:meiotic cell cycle"/>
    <property type="evidence" value="ECO:0007669"/>
    <property type="project" value="UniProtKB-UniRule"/>
</dbReference>
<dbReference type="GO" id="GO:1904262">
    <property type="term" value="P:negative regulation of TORC1 signaling"/>
    <property type="evidence" value="ECO:0007669"/>
    <property type="project" value="TreeGrafter"/>
</dbReference>
<evidence type="ECO:0000313" key="7">
    <source>
        <dbReference type="Proteomes" id="UP000812966"/>
    </source>
</evidence>
<feature type="compositionally biased region" description="Basic and acidic residues" evidence="3">
    <location>
        <begin position="226"/>
        <end position="239"/>
    </location>
</feature>
<comment type="function">
    <text evidence="2">Mediates inactivation of the TORC1 complex in response to amino acid starvation. Required for meiotic nuclear division.</text>
</comment>
<feature type="compositionally biased region" description="Polar residues" evidence="3">
    <location>
        <begin position="263"/>
        <end position="274"/>
    </location>
</feature>
<evidence type="ECO:0000256" key="4">
    <source>
        <dbReference type="SAM" id="SignalP"/>
    </source>
</evidence>
<evidence type="ECO:0000256" key="3">
    <source>
        <dbReference type="SAM" id="MobiDB-lite"/>
    </source>
</evidence>
<comment type="caution">
    <text evidence="6">The sequence shown here is derived from an EMBL/GenBank/DDBJ whole genome shotgun (WGS) entry which is preliminary data.</text>
</comment>
<dbReference type="Pfam" id="PF24064">
    <property type="entry name" value="HTH_NPRL3"/>
    <property type="match status" value="1"/>
</dbReference>
<dbReference type="Proteomes" id="UP000812966">
    <property type="component" value="Unassembled WGS sequence"/>
</dbReference>
<feature type="region of interest" description="Disordered" evidence="3">
    <location>
        <begin position="693"/>
        <end position="726"/>
    </location>
</feature>
<dbReference type="OrthoDB" id="18648at2759"/>
<dbReference type="PANTHER" id="PTHR13153:SF5">
    <property type="entry name" value="GATOR COMPLEX PROTEIN NPRL3"/>
    <property type="match status" value="1"/>
</dbReference>
<dbReference type="GO" id="GO:0005774">
    <property type="term" value="C:vacuolar membrane"/>
    <property type="evidence" value="ECO:0007669"/>
    <property type="project" value="UniProtKB-SubCell"/>
</dbReference>
<dbReference type="InterPro" id="IPR056603">
    <property type="entry name" value="HTH_NPRL3"/>
</dbReference>
<evidence type="ECO:0000313" key="6">
    <source>
        <dbReference type="EMBL" id="KAG7563062.1"/>
    </source>
</evidence>
<feature type="region of interest" description="Disordered" evidence="3">
    <location>
        <begin position="34"/>
        <end position="70"/>
    </location>
</feature>
<feature type="chain" id="PRO_5035479295" description="Nitrogen permease regulator 3" evidence="4">
    <location>
        <begin position="19"/>
        <end position="816"/>
    </location>
</feature>
<dbReference type="GO" id="GO:0038202">
    <property type="term" value="P:TORC1 signaling"/>
    <property type="evidence" value="ECO:0007669"/>
    <property type="project" value="TreeGrafter"/>
</dbReference>
<organism evidence="6 7">
    <name type="scientific">Filobasidium floriforme</name>
    <dbReference type="NCBI Taxonomy" id="5210"/>
    <lineage>
        <taxon>Eukaryota</taxon>
        <taxon>Fungi</taxon>
        <taxon>Dikarya</taxon>
        <taxon>Basidiomycota</taxon>
        <taxon>Agaricomycotina</taxon>
        <taxon>Tremellomycetes</taxon>
        <taxon>Filobasidiales</taxon>
        <taxon>Filobasidiaceae</taxon>
        <taxon>Filobasidium</taxon>
    </lineage>
</organism>
<evidence type="ECO:0000256" key="1">
    <source>
        <dbReference type="ARBA" id="ARBA00010546"/>
    </source>
</evidence>
<gene>
    <name evidence="6" type="ORF">FFLO_01494</name>
</gene>
<dbReference type="AlphaFoldDB" id="A0A8K0JQ59"/>
<name>A0A8K0JQ59_9TREE</name>
<keyword evidence="2 4" id="KW-0732">Signal</keyword>
<dbReference type="GO" id="GO:0034198">
    <property type="term" value="P:cellular response to amino acid starvation"/>
    <property type="evidence" value="ECO:0007669"/>
    <property type="project" value="TreeGrafter"/>
</dbReference>
<feature type="domain" description="GATOR1 complex protein NPRL3 C-terminal HTH" evidence="5">
    <location>
        <begin position="750"/>
        <end position="811"/>
    </location>
</feature>
<dbReference type="InterPro" id="IPR005365">
    <property type="entry name" value="Npr3"/>
</dbReference>
<protein>
    <recommendedName>
        <fullName evidence="2">Nitrogen permease regulator 3</fullName>
    </recommendedName>
    <alternativeName>
        <fullName evidence="2">Required for meiotic nuclear division protein 11</fullName>
    </alternativeName>
</protein>
<reference evidence="6" key="1">
    <citation type="submission" date="2020-04" db="EMBL/GenBank/DDBJ databases">
        <title>Analysis of mating type loci in Filobasidium floriforme.</title>
        <authorList>
            <person name="Nowrousian M."/>
        </authorList>
    </citation>
    <scope>NUCLEOTIDE SEQUENCE</scope>
    <source>
        <strain evidence="6">CBS 6242</strain>
    </source>
</reference>
<feature type="compositionally biased region" description="Low complexity" evidence="3">
    <location>
        <begin position="707"/>
        <end position="718"/>
    </location>
</feature>
<comment type="subcellular location">
    <subcellularLocation>
        <location evidence="2">Vacuole membrane</location>
        <topology evidence="2">Peripheral membrane protein</topology>
    </subcellularLocation>
</comment>
<accession>A0A8K0JQ59</accession>
<evidence type="ECO:0000256" key="2">
    <source>
        <dbReference type="RuleBase" id="RU368069"/>
    </source>
</evidence>
<feature type="region of interest" description="Disordered" evidence="3">
    <location>
        <begin position="104"/>
        <end position="163"/>
    </location>
</feature>
<dbReference type="PANTHER" id="PTHR13153">
    <property type="entry name" value="CGTHBA PROTEIN -14 GENE PROTEIN"/>
    <property type="match status" value="1"/>
</dbReference>
<dbReference type="GO" id="GO:1990130">
    <property type="term" value="C:GATOR1 complex"/>
    <property type="evidence" value="ECO:0007669"/>
    <property type="project" value="TreeGrafter"/>
</dbReference>
<comment type="similarity">
    <text evidence="1 2">Belongs to the NPR3 family.</text>
</comment>
<dbReference type="EMBL" id="JABELV010000021">
    <property type="protein sequence ID" value="KAG7563062.1"/>
    <property type="molecule type" value="Genomic_DNA"/>
</dbReference>
<proteinExistence type="inferred from homology"/>